<proteinExistence type="predicted"/>
<dbReference type="NCBIfam" id="TIGR02532">
    <property type="entry name" value="IV_pilin_GFxxxE"/>
    <property type="match status" value="1"/>
</dbReference>
<dbReference type="STRING" id="1604334.SAMN05421546_0359"/>
<keyword evidence="3" id="KW-1185">Reference proteome</keyword>
<reference evidence="3" key="1">
    <citation type="submission" date="2017-01" db="EMBL/GenBank/DDBJ databases">
        <authorList>
            <person name="Varghese N."/>
            <person name="Submissions S."/>
        </authorList>
    </citation>
    <scope>NUCLEOTIDE SEQUENCE [LARGE SCALE GENOMIC DNA]</scope>
    <source>
        <strain evidence="3">UM1</strain>
    </source>
</reference>
<dbReference type="AlphaFoldDB" id="A0A1N6NS96"/>
<gene>
    <name evidence="2" type="ORF">SAMN05421546_0359</name>
</gene>
<keyword evidence="1" id="KW-0472">Membrane</keyword>
<keyword evidence="1" id="KW-0812">Transmembrane</keyword>
<protein>
    <submittedName>
        <fullName evidence="2">Type IV pilus assembly protein PilW</fullName>
    </submittedName>
</protein>
<feature type="transmembrane region" description="Helical" evidence="1">
    <location>
        <begin position="21"/>
        <end position="44"/>
    </location>
</feature>
<dbReference type="EMBL" id="FTLW01000001">
    <property type="protein sequence ID" value="SIP94877.1"/>
    <property type="molecule type" value="Genomic_DNA"/>
</dbReference>
<organism evidence="2 3">
    <name type="scientific">Solilutibacter tolerans</name>
    <dbReference type="NCBI Taxonomy" id="1604334"/>
    <lineage>
        <taxon>Bacteria</taxon>
        <taxon>Pseudomonadati</taxon>
        <taxon>Pseudomonadota</taxon>
        <taxon>Gammaproteobacteria</taxon>
        <taxon>Lysobacterales</taxon>
        <taxon>Lysobacteraceae</taxon>
        <taxon>Solilutibacter</taxon>
    </lineage>
</organism>
<sequence>MTRVTSPSLRPAPAGMRGFSLIELMIALLLGLIVIGSAGSIYLANKRAYAATEVLGRVQESSRIAFELMARDIREAAAVPCAKDIPIANVLGRTRSGTAPPPTDWKYNFGDGVLGYEPGDAMSDVAASGTGSRYPGTDAIELHSGADSGITVETHHAPSAQFKVNKAGFIQDGDILMVCDFNQASIFQVTNANNSNVTIVHNAGNSETPGNCTKALGYPVDCSAQCTGSGGGSGPSNNKSCKEYGRNSMIVRFRGVRWYVGRNAQGGGSLYRMNLANSLTGSTVMPEEVTDGVDNMQLSYLLDGADDYVPAAAGMDWKKVKAVKVIVTLSRLDSLATGTNAVARQLNYTVTIRNRVD</sequence>
<dbReference type="Pfam" id="PF16074">
    <property type="entry name" value="PilW"/>
    <property type="match status" value="1"/>
</dbReference>
<dbReference type="Pfam" id="PF07963">
    <property type="entry name" value="N_methyl"/>
    <property type="match status" value="1"/>
</dbReference>
<keyword evidence="1" id="KW-1133">Transmembrane helix</keyword>
<dbReference type="GO" id="GO:0043683">
    <property type="term" value="P:type IV pilus assembly"/>
    <property type="evidence" value="ECO:0007669"/>
    <property type="project" value="InterPro"/>
</dbReference>
<accession>A0A1N6NS96</accession>
<dbReference type="InterPro" id="IPR032092">
    <property type="entry name" value="PilW"/>
</dbReference>
<dbReference type="Proteomes" id="UP000241788">
    <property type="component" value="Unassembled WGS sequence"/>
</dbReference>
<dbReference type="InterPro" id="IPR012902">
    <property type="entry name" value="N_methyl_site"/>
</dbReference>
<evidence type="ECO:0000313" key="2">
    <source>
        <dbReference type="EMBL" id="SIP94877.1"/>
    </source>
</evidence>
<evidence type="ECO:0000256" key="1">
    <source>
        <dbReference type="SAM" id="Phobius"/>
    </source>
</evidence>
<name>A0A1N6NS96_9GAMM</name>
<evidence type="ECO:0000313" key="3">
    <source>
        <dbReference type="Proteomes" id="UP000241788"/>
    </source>
</evidence>